<reference evidence="4" key="1">
    <citation type="submission" date="2020-05" db="EMBL/GenBank/DDBJ databases">
        <authorList>
            <person name="Chiriac C."/>
            <person name="Salcher M."/>
            <person name="Ghai R."/>
            <person name="Kavagutti S V."/>
        </authorList>
    </citation>
    <scope>NUCLEOTIDE SEQUENCE</scope>
</reference>
<dbReference type="EMBL" id="CAFBPY010000036">
    <property type="protein sequence ID" value="CAB5035841.1"/>
    <property type="molecule type" value="Genomic_DNA"/>
</dbReference>
<evidence type="ECO:0000313" key="3">
    <source>
        <dbReference type="EMBL" id="CAB4676992.1"/>
    </source>
</evidence>
<dbReference type="AlphaFoldDB" id="A0A6J6RB45"/>
<dbReference type="PANTHER" id="PTHR34580">
    <property type="match status" value="1"/>
</dbReference>
<accession>A0A6J6RB45</accession>
<dbReference type="InterPro" id="IPR026881">
    <property type="entry name" value="WYL_dom"/>
</dbReference>
<dbReference type="EMBL" id="CAEZZS010000015">
    <property type="protein sequence ID" value="CAB4773373.1"/>
    <property type="molecule type" value="Genomic_DNA"/>
</dbReference>
<protein>
    <submittedName>
        <fullName evidence="4">Unannotated protein</fullName>
    </submittedName>
</protein>
<dbReference type="Pfam" id="PF13280">
    <property type="entry name" value="WYL"/>
    <property type="match status" value="1"/>
</dbReference>
<evidence type="ECO:0000313" key="6">
    <source>
        <dbReference type="EMBL" id="CAB4870667.1"/>
    </source>
</evidence>
<dbReference type="EMBL" id="CAFBLI010000068">
    <property type="protein sequence ID" value="CAB4870667.1"/>
    <property type="molecule type" value="Genomic_DNA"/>
</dbReference>
<feature type="domain" description="WYL" evidence="1">
    <location>
        <begin position="148"/>
        <end position="213"/>
    </location>
</feature>
<sequence length="323" mass="36717">MSLVRKDKAERLVNLTMALLETRRPLSKDEIFTNVAGYSGTPEAMERMFERDKDDLRELNIEILVEAKDKYFDDEVGYRIVKKSFEMPDTDFDSSEIYWLSVAANIWRGAALENLAQDAIFKIQSTNADYVPLEPLASMPIIQTSEPIFYSLWSSINHKEMITFQYKGTDGVVIERNVAPHSLVSRRGHWYLVAKENSSGDFKIFRLSRFQSLPKISSPDKAFVISSEYKVSDYIKDITEHLIEKAEILIKPGSGAAIRKLGDVKNLDSGDINWDLIQLNNIDFDLLVYNILWCGPDVKVVNPEILVEAVVNGLTKVLSEHSS</sequence>
<dbReference type="EMBL" id="CAEZUJ010000002">
    <property type="protein sequence ID" value="CAB4589427.1"/>
    <property type="molecule type" value="Genomic_DNA"/>
</dbReference>
<organism evidence="4">
    <name type="scientific">freshwater metagenome</name>
    <dbReference type="NCBI Taxonomy" id="449393"/>
    <lineage>
        <taxon>unclassified sequences</taxon>
        <taxon>metagenomes</taxon>
        <taxon>ecological metagenomes</taxon>
    </lineage>
</organism>
<dbReference type="EMBL" id="CAEZYJ010000053">
    <property type="protein sequence ID" value="CAB4718698.1"/>
    <property type="molecule type" value="Genomic_DNA"/>
</dbReference>
<evidence type="ECO:0000313" key="5">
    <source>
        <dbReference type="EMBL" id="CAB4773373.1"/>
    </source>
</evidence>
<proteinExistence type="predicted"/>
<evidence type="ECO:0000313" key="4">
    <source>
        <dbReference type="EMBL" id="CAB4718698.1"/>
    </source>
</evidence>
<name>A0A6J6RB45_9ZZZZ</name>
<gene>
    <name evidence="2" type="ORF">UFOPK1811_00065</name>
    <name evidence="3" type="ORF">UFOPK2360_00248</name>
    <name evidence="4" type="ORF">UFOPK2659_00500</name>
    <name evidence="5" type="ORF">UFOPK2922_00495</name>
    <name evidence="6" type="ORF">UFOPK3306_00913</name>
    <name evidence="7" type="ORF">UFOPK4209_00355</name>
</gene>
<dbReference type="EMBL" id="CAEZXH010000008">
    <property type="protein sequence ID" value="CAB4676992.1"/>
    <property type="molecule type" value="Genomic_DNA"/>
</dbReference>
<dbReference type="InterPro" id="IPR051534">
    <property type="entry name" value="CBASS_pafABC_assoc_protein"/>
</dbReference>
<dbReference type="PROSITE" id="PS52050">
    <property type="entry name" value="WYL"/>
    <property type="match status" value="1"/>
</dbReference>
<evidence type="ECO:0000259" key="1">
    <source>
        <dbReference type="Pfam" id="PF13280"/>
    </source>
</evidence>
<evidence type="ECO:0000313" key="2">
    <source>
        <dbReference type="EMBL" id="CAB4589427.1"/>
    </source>
</evidence>
<evidence type="ECO:0000313" key="7">
    <source>
        <dbReference type="EMBL" id="CAB5035841.1"/>
    </source>
</evidence>
<dbReference type="PANTHER" id="PTHR34580:SF3">
    <property type="entry name" value="PROTEIN PAFB"/>
    <property type="match status" value="1"/>
</dbReference>